<feature type="domain" description="CxxC-x17-CxxC" evidence="2">
    <location>
        <begin position="54"/>
        <end position="90"/>
    </location>
</feature>
<dbReference type="Pfam" id="PF23477">
    <property type="entry name" value="zf_Tbcl_2"/>
    <property type="match status" value="1"/>
</dbReference>
<evidence type="ECO:0000259" key="2">
    <source>
        <dbReference type="Pfam" id="PF23477"/>
    </source>
</evidence>
<dbReference type="InterPro" id="IPR026363">
    <property type="entry name" value="CxxC-x17-CxxC_dom"/>
</dbReference>
<dbReference type="AlphaFoldDB" id="A0A2M6XCB3"/>
<evidence type="ECO:0000313" key="3">
    <source>
        <dbReference type="EMBL" id="PIU03325.1"/>
    </source>
</evidence>
<dbReference type="EMBL" id="PEYO01000018">
    <property type="protein sequence ID" value="PIU03325.1"/>
    <property type="molecule type" value="Genomic_DNA"/>
</dbReference>
<gene>
    <name evidence="3" type="ORF">COT44_03820</name>
</gene>
<dbReference type="InterPro" id="IPR025306">
    <property type="entry name" value="Zn-bnd_dom_prob"/>
</dbReference>
<dbReference type="Proteomes" id="UP000228996">
    <property type="component" value="Unassembled WGS sequence"/>
</dbReference>
<reference evidence="4" key="1">
    <citation type="submission" date="2017-09" db="EMBL/GenBank/DDBJ databases">
        <title>Depth-based differentiation of microbial function through sediment-hosted aquifers and enrichment of novel symbionts in the deep terrestrial subsurface.</title>
        <authorList>
            <person name="Probst A.J."/>
            <person name="Ladd B."/>
            <person name="Jarett J.K."/>
            <person name="Geller-Mcgrath D.E."/>
            <person name="Sieber C.M.K."/>
            <person name="Emerson J.B."/>
            <person name="Anantharaman K."/>
            <person name="Thomas B.C."/>
            <person name="Malmstrom R."/>
            <person name="Stieglmeier M."/>
            <person name="Klingl A."/>
            <person name="Woyke T."/>
            <person name="Ryan C.M."/>
            <person name="Banfield J.F."/>
        </authorList>
    </citation>
    <scope>NUCLEOTIDE SEQUENCE [LARGE SCALE GENOMIC DNA]</scope>
</reference>
<name>A0A2M6XCB3_9BACT</name>
<dbReference type="NCBIfam" id="TIGR04272">
    <property type="entry name" value="cxxc_cxxc_Mbark"/>
    <property type="match status" value="1"/>
</dbReference>
<comment type="caution">
    <text evidence="3">The sequence shown here is derived from an EMBL/GenBank/DDBJ whole genome shotgun (WGS) entry which is preliminary data.</text>
</comment>
<accession>A0A2M6XCB3</accession>
<dbReference type="Pfam" id="PF13451">
    <property type="entry name" value="zf_Tbcl"/>
    <property type="match status" value="1"/>
</dbReference>
<proteinExistence type="predicted"/>
<sequence length="98" mass="11034">MAFADQNLKCRDCGADFVWTASEQEFYQQKGFTNAPVRCPACRQAKKQERMTDRKMYPITCAQCGKTDEVPFEPRGDRPVLCKDCFKKSKETGGPAAA</sequence>
<evidence type="ECO:0000313" key="4">
    <source>
        <dbReference type="Proteomes" id="UP000228996"/>
    </source>
</evidence>
<organism evidence="3 4">
    <name type="scientific">Candidatus Shapirobacteria bacterium CG08_land_8_20_14_0_20_39_18</name>
    <dbReference type="NCBI Taxonomy" id="1974883"/>
    <lineage>
        <taxon>Bacteria</taxon>
        <taxon>Candidatus Shapironibacteriota</taxon>
    </lineage>
</organism>
<feature type="domain" description="Probable zinc-binding" evidence="1">
    <location>
        <begin position="5"/>
        <end position="50"/>
    </location>
</feature>
<evidence type="ECO:0000259" key="1">
    <source>
        <dbReference type="Pfam" id="PF13451"/>
    </source>
</evidence>
<protein>
    <submittedName>
        <fullName evidence="3">Zinc-binding protein</fullName>
    </submittedName>
</protein>